<organism evidence="1 2">
    <name type="scientific">Paragonimus westermani</name>
    <dbReference type="NCBI Taxonomy" id="34504"/>
    <lineage>
        <taxon>Eukaryota</taxon>
        <taxon>Metazoa</taxon>
        <taxon>Spiralia</taxon>
        <taxon>Lophotrochozoa</taxon>
        <taxon>Platyhelminthes</taxon>
        <taxon>Trematoda</taxon>
        <taxon>Digenea</taxon>
        <taxon>Plagiorchiida</taxon>
        <taxon>Troglotremata</taxon>
        <taxon>Troglotrematidae</taxon>
        <taxon>Paragonimus</taxon>
    </lineage>
</organism>
<feature type="non-terminal residue" evidence="1">
    <location>
        <position position="1"/>
    </location>
</feature>
<reference evidence="1 2" key="1">
    <citation type="submission" date="2019-07" db="EMBL/GenBank/DDBJ databases">
        <title>Annotation for the trematode Paragonimus westermani.</title>
        <authorList>
            <person name="Choi Y.-J."/>
        </authorList>
    </citation>
    <scope>NUCLEOTIDE SEQUENCE [LARGE SCALE GENOMIC DNA]</scope>
    <source>
        <strain evidence="1">180907_Pwestermani</strain>
    </source>
</reference>
<accession>A0A8T0D1R9</accession>
<gene>
    <name evidence="1" type="ORF">P879_09137</name>
</gene>
<evidence type="ECO:0000313" key="1">
    <source>
        <dbReference type="EMBL" id="KAF8561805.1"/>
    </source>
</evidence>
<proteinExistence type="predicted"/>
<dbReference type="EMBL" id="JTDF01021464">
    <property type="protein sequence ID" value="KAF8561805.1"/>
    <property type="molecule type" value="Genomic_DNA"/>
</dbReference>
<name>A0A8T0D1R9_9TREM</name>
<comment type="caution">
    <text evidence="1">The sequence shown here is derived from an EMBL/GenBank/DDBJ whole genome shotgun (WGS) entry which is preliminary data.</text>
</comment>
<dbReference type="AlphaFoldDB" id="A0A8T0D1R9"/>
<dbReference type="OrthoDB" id="10454330at2759"/>
<evidence type="ECO:0000313" key="2">
    <source>
        <dbReference type="Proteomes" id="UP000699462"/>
    </source>
</evidence>
<protein>
    <submittedName>
        <fullName evidence="1">Uncharacterized protein</fullName>
    </submittedName>
</protein>
<sequence length="932" mass="105644">LLHDVWSVEWTFCENTLVPLLSSVLAKSGGDPDDLDEMIQLHRASSTCSGVYRVPLSLFHGSSYFIVEPAPALCRFPCSDSSMLTMEDVDTFEELFCLLRWLLAFAHQHSRSTLNVTLSQVSVVTWLRYLFQKWNSIADRISFQNDTTCWKQVRSMRNFFGAFAALLLAIQDNVLLADPTEVFPYSREGMWCVLDWAIRLKWQQGRSTPFSTSTTISALEQIFERLPACALMAKTPVAYECMLIALHTCSAVLRYELTGLSTTHWKLSTGVLPGLHHCWTTALRIADLTTCLYDSERMRRRGSSVPKSRLQNQDHLAYELLLELVHLLTLSTNDLFITLRVPFSNQLDVYFRKIFANRTVFFTESSWWRLRFFIVVGSVFPELQFVQYSNAQHVIPAAITYIPVLHYFVQQCLNPLVPNTSVDEESMYESNHSTVSSYCSLVSLYCVLLHTFTCSNNQQEFAPKSPSLCATGSPLFPGTALSTLQAVEIIDYICEMLSSHPLLFHLEEAIADSATLRVLVQLFVLWLQLTHLRSHLYFSKDRAVVRPNLPIQHIKTVLSRLILDLMKTERALTGPLASKQQICILDEQHQAECGESVKQDEFSLCGLEALLDCLPDQTTDDTWFSSAHFEQLVERATAELSRRPLISDLPLPRTRSTPGLQKMNDACNSSRFGDDDFDDCRSVPADQLEELPKEIDEVYLLKRAHNKRTTSVRLFSLLFYFALRIQSCSMLDFLQASLAQLLCNSPCDTVESIEWLCCLVTAATRAVSHVVRCPLRPFNPDMLFEGLVASFLSCLVDAVREALKARVTRVGCLSHVSQLIRAAAQLICCITIIINEWTEQQQDRLTDLQRWQTIGLHLNQLICAVWSIVAKRGVRLLRGFPPVPESCLQAWMQLHAAGVLDTTASPDYLLSVVFQPHSTPAVLLQFLQFLEK</sequence>
<dbReference type="Proteomes" id="UP000699462">
    <property type="component" value="Unassembled WGS sequence"/>
</dbReference>
<keyword evidence="2" id="KW-1185">Reference proteome</keyword>